<evidence type="ECO:0000313" key="2">
    <source>
        <dbReference type="EMBL" id="PIL24028.1"/>
    </source>
</evidence>
<feature type="region of interest" description="Disordered" evidence="1">
    <location>
        <begin position="1"/>
        <end position="105"/>
    </location>
</feature>
<organism evidence="2 3">
    <name type="scientific">Ganoderma sinense ZZ0214-1</name>
    <dbReference type="NCBI Taxonomy" id="1077348"/>
    <lineage>
        <taxon>Eukaryota</taxon>
        <taxon>Fungi</taxon>
        <taxon>Dikarya</taxon>
        <taxon>Basidiomycota</taxon>
        <taxon>Agaricomycotina</taxon>
        <taxon>Agaricomycetes</taxon>
        <taxon>Polyporales</taxon>
        <taxon>Polyporaceae</taxon>
        <taxon>Ganoderma</taxon>
    </lineage>
</organism>
<name>A0A2G8RRR8_9APHY</name>
<dbReference type="Proteomes" id="UP000230002">
    <property type="component" value="Unassembled WGS sequence"/>
</dbReference>
<dbReference type="EMBL" id="AYKW01000067">
    <property type="protein sequence ID" value="PIL24028.1"/>
    <property type="molecule type" value="Genomic_DNA"/>
</dbReference>
<comment type="caution">
    <text evidence="2">The sequence shown here is derived from an EMBL/GenBank/DDBJ whole genome shotgun (WGS) entry which is preliminary data.</text>
</comment>
<dbReference type="AlphaFoldDB" id="A0A2G8RRR8"/>
<evidence type="ECO:0000313" key="3">
    <source>
        <dbReference type="Proteomes" id="UP000230002"/>
    </source>
</evidence>
<keyword evidence="3" id="KW-1185">Reference proteome</keyword>
<protein>
    <submittedName>
        <fullName evidence="2">Uncharacterized protein</fullName>
    </submittedName>
</protein>
<reference evidence="2 3" key="1">
    <citation type="journal article" date="2015" name="Sci. Rep.">
        <title>Chromosome-level genome map provides insights into diverse defense mechanisms in the medicinal fungus Ganoderma sinense.</title>
        <authorList>
            <person name="Zhu Y."/>
            <person name="Xu J."/>
            <person name="Sun C."/>
            <person name="Zhou S."/>
            <person name="Xu H."/>
            <person name="Nelson D.R."/>
            <person name="Qian J."/>
            <person name="Song J."/>
            <person name="Luo H."/>
            <person name="Xiang L."/>
            <person name="Li Y."/>
            <person name="Xu Z."/>
            <person name="Ji A."/>
            <person name="Wang L."/>
            <person name="Lu S."/>
            <person name="Hayward A."/>
            <person name="Sun W."/>
            <person name="Li X."/>
            <person name="Schwartz D.C."/>
            <person name="Wang Y."/>
            <person name="Chen S."/>
        </authorList>
    </citation>
    <scope>NUCLEOTIDE SEQUENCE [LARGE SCALE GENOMIC DNA]</scope>
    <source>
        <strain evidence="2 3">ZZ0214-1</strain>
    </source>
</reference>
<feature type="compositionally biased region" description="Basic residues" evidence="1">
    <location>
        <begin position="90"/>
        <end position="99"/>
    </location>
</feature>
<feature type="compositionally biased region" description="Basic residues" evidence="1">
    <location>
        <begin position="1"/>
        <end position="12"/>
    </location>
</feature>
<gene>
    <name evidence="2" type="ORF">GSI_13779</name>
</gene>
<evidence type="ECO:0000256" key="1">
    <source>
        <dbReference type="SAM" id="MobiDB-lite"/>
    </source>
</evidence>
<sequence length="142" mass="16021">MHVTGHGRQRKTAGREIEASNARVLRDSLGLPQTQSVYAINRRTKTKNEPQARIKGNRDQSTSGQTNVRHLTKASRSGPQDVGIKDHQGRIIHQHNPKQRKNEGRTEMWLSCTTLCIVPSPNDEGGRHSWCNAKDKSYAESW</sequence>
<feature type="compositionally biased region" description="Polar residues" evidence="1">
    <location>
        <begin position="59"/>
        <end position="78"/>
    </location>
</feature>
<proteinExistence type="predicted"/>
<accession>A0A2G8RRR8</accession>
<feature type="compositionally biased region" description="Basic and acidic residues" evidence="1">
    <location>
        <begin position="46"/>
        <end position="58"/>
    </location>
</feature>